<evidence type="ECO:0000256" key="14">
    <source>
        <dbReference type="ARBA" id="ARBA00049244"/>
    </source>
</evidence>
<dbReference type="GO" id="GO:0003964">
    <property type="term" value="F:RNA-directed DNA polymerase activity"/>
    <property type="evidence" value="ECO:0007669"/>
    <property type="project" value="UniProtKB-KW"/>
</dbReference>
<evidence type="ECO:0000256" key="13">
    <source>
        <dbReference type="ARBA" id="ARBA00048173"/>
    </source>
</evidence>
<organism evidence="16 17">
    <name type="scientific">Austropuccinia psidii MF-1</name>
    <dbReference type="NCBI Taxonomy" id="1389203"/>
    <lineage>
        <taxon>Eukaryota</taxon>
        <taxon>Fungi</taxon>
        <taxon>Dikarya</taxon>
        <taxon>Basidiomycota</taxon>
        <taxon>Pucciniomycotina</taxon>
        <taxon>Pucciniomycetes</taxon>
        <taxon>Pucciniales</taxon>
        <taxon>Sphaerophragmiaceae</taxon>
        <taxon>Austropuccinia</taxon>
    </lineage>
</organism>
<keyword evidence="6" id="KW-0378">Hydrolase</keyword>
<evidence type="ECO:0000256" key="8">
    <source>
        <dbReference type="ARBA" id="ARBA00022884"/>
    </source>
</evidence>
<evidence type="ECO:0000256" key="11">
    <source>
        <dbReference type="ARBA" id="ARBA00022932"/>
    </source>
</evidence>
<evidence type="ECO:0000256" key="12">
    <source>
        <dbReference type="ARBA" id="ARBA00023172"/>
    </source>
</evidence>
<keyword evidence="1" id="KW-0815">Transposition</keyword>
<evidence type="ECO:0000256" key="3">
    <source>
        <dbReference type="ARBA" id="ARBA00022722"/>
    </source>
</evidence>
<keyword evidence="3" id="KW-0540">Nuclease</keyword>
<dbReference type="InterPro" id="IPR001584">
    <property type="entry name" value="Integrase_cat-core"/>
</dbReference>
<keyword evidence="2" id="KW-0548">Nucleotidyltransferase</keyword>
<dbReference type="EMBL" id="AVOT02007805">
    <property type="protein sequence ID" value="MBW0484682.1"/>
    <property type="molecule type" value="Genomic_DNA"/>
</dbReference>
<dbReference type="PANTHER" id="PTHR42648:SF11">
    <property type="entry name" value="TRANSPOSON TY4-P GAG-POL POLYPROTEIN"/>
    <property type="match status" value="1"/>
</dbReference>
<keyword evidence="10" id="KW-0695">RNA-directed DNA polymerase</keyword>
<evidence type="ECO:0000259" key="15">
    <source>
        <dbReference type="PROSITE" id="PS50994"/>
    </source>
</evidence>
<dbReference type="PROSITE" id="PS50994">
    <property type="entry name" value="INTEGRASE"/>
    <property type="match status" value="1"/>
</dbReference>
<dbReference type="GO" id="GO:0003887">
    <property type="term" value="F:DNA-directed DNA polymerase activity"/>
    <property type="evidence" value="ECO:0007669"/>
    <property type="project" value="UniProtKB-KW"/>
</dbReference>
<evidence type="ECO:0000313" key="16">
    <source>
        <dbReference type="EMBL" id="MBW0484682.1"/>
    </source>
</evidence>
<keyword evidence="17" id="KW-1185">Reference proteome</keyword>
<accession>A0A9Q3CLG5</accession>
<dbReference type="OrthoDB" id="2671929at2759"/>
<dbReference type="InterPro" id="IPR039537">
    <property type="entry name" value="Retrotran_Ty1/copia-like"/>
</dbReference>
<comment type="caution">
    <text evidence="16">The sequence shown here is derived from an EMBL/GenBank/DDBJ whole genome shotgun (WGS) entry which is preliminary data.</text>
</comment>
<evidence type="ECO:0000256" key="10">
    <source>
        <dbReference type="ARBA" id="ARBA00022918"/>
    </source>
</evidence>
<comment type="catalytic activity">
    <reaction evidence="13">
        <text>DNA(n) + a 2'-deoxyribonucleoside 5'-triphosphate = DNA(n+1) + diphosphate</text>
        <dbReference type="Rhea" id="RHEA:22508"/>
        <dbReference type="Rhea" id="RHEA-COMP:17339"/>
        <dbReference type="Rhea" id="RHEA-COMP:17340"/>
        <dbReference type="ChEBI" id="CHEBI:33019"/>
        <dbReference type="ChEBI" id="CHEBI:61560"/>
        <dbReference type="ChEBI" id="CHEBI:173112"/>
        <dbReference type="EC" id="2.7.7.49"/>
    </reaction>
</comment>
<dbReference type="InterPro" id="IPR012337">
    <property type="entry name" value="RNaseH-like_sf"/>
</dbReference>
<dbReference type="GO" id="GO:0016787">
    <property type="term" value="F:hydrolase activity"/>
    <property type="evidence" value="ECO:0007669"/>
    <property type="project" value="UniProtKB-KW"/>
</dbReference>
<keyword evidence="9" id="KW-0229">DNA integration</keyword>
<dbReference type="GO" id="GO:0004519">
    <property type="term" value="F:endonuclease activity"/>
    <property type="evidence" value="ECO:0007669"/>
    <property type="project" value="UniProtKB-KW"/>
</dbReference>
<feature type="domain" description="Integrase catalytic" evidence="15">
    <location>
        <begin position="1"/>
        <end position="102"/>
    </location>
</feature>
<dbReference type="Pfam" id="PF25597">
    <property type="entry name" value="SH3_retrovirus"/>
    <property type="match status" value="1"/>
</dbReference>
<sequence>MKATIKEIRTNNGTKFKNSAFDTYLREKGIIHELSMPYEHHQNGKIEITNSTILEIARKSLIVANLPTTLWHWAFKHSLWIFNWSLHIYEQKTPYETISCMKTSLHLLCVFGAKAYVHNHLFRRDMTPRGIEGYYLGVAPDLKGWLFWIPSKNMVVQSASAKIDESIFFSKGKILTIQALNLFDPSMVKEIEYQDR</sequence>
<proteinExistence type="predicted"/>
<dbReference type="PANTHER" id="PTHR42648">
    <property type="entry name" value="TRANSPOSASE, PUTATIVE-RELATED"/>
    <property type="match status" value="1"/>
</dbReference>
<evidence type="ECO:0000256" key="5">
    <source>
        <dbReference type="ARBA" id="ARBA00022759"/>
    </source>
</evidence>
<keyword evidence="11" id="KW-0239">DNA-directed DNA polymerase</keyword>
<dbReference type="Gene3D" id="3.30.420.10">
    <property type="entry name" value="Ribonuclease H-like superfamily/Ribonuclease H"/>
    <property type="match status" value="1"/>
</dbReference>
<keyword evidence="11" id="KW-0808">Transferase</keyword>
<dbReference type="SUPFAM" id="SSF53098">
    <property type="entry name" value="Ribonuclease H-like"/>
    <property type="match status" value="1"/>
</dbReference>
<evidence type="ECO:0000256" key="9">
    <source>
        <dbReference type="ARBA" id="ARBA00022908"/>
    </source>
</evidence>
<dbReference type="GO" id="GO:0003723">
    <property type="term" value="F:RNA binding"/>
    <property type="evidence" value="ECO:0007669"/>
    <property type="project" value="UniProtKB-KW"/>
</dbReference>
<dbReference type="GO" id="GO:0006310">
    <property type="term" value="P:DNA recombination"/>
    <property type="evidence" value="ECO:0007669"/>
    <property type="project" value="UniProtKB-KW"/>
</dbReference>
<keyword evidence="5" id="KW-0255">Endonuclease</keyword>
<dbReference type="GO" id="GO:0046872">
    <property type="term" value="F:metal ion binding"/>
    <property type="evidence" value="ECO:0007669"/>
    <property type="project" value="UniProtKB-KW"/>
</dbReference>
<dbReference type="AlphaFoldDB" id="A0A9Q3CLG5"/>
<evidence type="ECO:0000256" key="1">
    <source>
        <dbReference type="ARBA" id="ARBA00022578"/>
    </source>
</evidence>
<keyword evidence="8" id="KW-0694">RNA-binding</keyword>
<protein>
    <recommendedName>
        <fullName evidence="15">Integrase catalytic domain-containing protein</fullName>
    </recommendedName>
</protein>
<dbReference type="Proteomes" id="UP000765509">
    <property type="component" value="Unassembled WGS sequence"/>
</dbReference>
<keyword evidence="4" id="KW-0479">Metal-binding</keyword>
<evidence type="ECO:0000256" key="4">
    <source>
        <dbReference type="ARBA" id="ARBA00022723"/>
    </source>
</evidence>
<dbReference type="InterPro" id="IPR057670">
    <property type="entry name" value="SH3_retrovirus"/>
</dbReference>
<keyword evidence="7" id="KW-0460">Magnesium</keyword>
<dbReference type="GO" id="GO:0032196">
    <property type="term" value="P:transposition"/>
    <property type="evidence" value="ECO:0007669"/>
    <property type="project" value="UniProtKB-KW"/>
</dbReference>
<dbReference type="GO" id="GO:0005634">
    <property type="term" value="C:nucleus"/>
    <property type="evidence" value="ECO:0007669"/>
    <property type="project" value="UniProtKB-ARBA"/>
</dbReference>
<reference evidence="16" key="1">
    <citation type="submission" date="2021-03" db="EMBL/GenBank/DDBJ databases">
        <title>Draft genome sequence of rust myrtle Austropuccinia psidii MF-1, a brazilian biotype.</title>
        <authorList>
            <person name="Quecine M.C."/>
            <person name="Pachon D.M.R."/>
            <person name="Bonatelli M.L."/>
            <person name="Correr F.H."/>
            <person name="Franceschini L.M."/>
            <person name="Leite T.F."/>
            <person name="Margarido G.R.A."/>
            <person name="Almeida C.A."/>
            <person name="Ferrarezi J.A."/>
            <person name="Labate C.A."/>
        </authorList>
    </citation>
    <scope>NUCLEOTIDE SEQUENCE</scope>
    <source>
        <strain evidence="16">MF-1</strain>
    </source>
</reference>
<gene>
    <name evidence="16" type="ORF">O181_024397</name>
</gene>
<evidence type="ECO:0000256" key="2">
    <source>
        <dbReference type="ARBA" id="ARBA00022695"/>
    </source>
</evidence>
<evidence type="ECO:0000256" key="6">
    <source>
        <dbReference type="ARBA" id="ARBA00022801"/>
    </source>
</evidence>
<keyword evidence="12" id="KW-0233">DNA recombination</keyword>
<dbReference type="InterPro" id="IPR036397">
    <property type="entry name" value="RNaseH_sf"/>
</dbReference>
<evidence type="ECO:0000256" key="7">
    <source>
        <dbReference type="ARBA" id="ARBA00022842"/>
    </source>
</evidence>
<comment type="catalytic activity">
    <reaction evidence="14">
        <text>DNA(n) + a 2'-deoxyribonucleoside 5'-triphosphate = DNA(n+1) + diphosphate</text>
        <dbReference type="Rhea" id="RHEA:22508"/>
        <dbReference type="Rhea" id="RHEA-COMP:17339"/>
        <dbReference type="Rhea" id="RHEA-COMP:17340"/>
        <dbReference type="ChEBI" id="CHEBI:33019"/>
        <dbReference type="ChEBI" id="CHEBI:61560"/>
        <dbReference type="ChEBI" id="CHEBI:173112"/>
        <dbReference type="EC" id="2.7.7.7"/>
    </reaction>
</comment>
<evidence type="ECO:0000313" key="17">
    <source>
        <dbReference type="Proteomes" id="UP000765509"/>
    </source>
</evidence>
<name>A0A9Q3CLG5_9BASI</name>
<dbReference type="GO" id="GO:0015074">
    <property type="term" value="P:DNA integration"/>
    <property type="evidence" value="ECO:0007669"/>
    <property type="project" value="UniProtKB-KW"/>
</dbReference>